<proteinExistence type="predicted"/>
<dbReference type="Proteomes" id="UP000033101">
    <property type="component" value="Chromosome"/>
</dbReference>
<reference evidence="1 2" key="1">
    <citation type="submission" date="2014-07" db="EMBL/GenBank/DDBJ databases">
        <title>Methanogenic archaea and the global carbon cycle.</title>
        <authorList>
            <person name="Henriksen J.R."/>
            <person name="Luke J."/>
            <person name="Reinhart S."/>
            <person name="Benedict M.N."/>
            <person name="Youngblut N.D."/>
            <person name="Metcalf M.E."/>
            <person name="Whitaker R.J."/>
            <person name="Metcalf W.W."/>
        </authorList>
    </citation>
    <scope>NUCLEOTIDE SEQUENCE [LARGE SCALE GENOMIC DNA]</scope>
    <source>
        <strain evidence="1 2">HB-1</strain>
    </source>
</reference>
<dbReference type="PIRSF" id="PIRSF014897">
    <property type="entry name" value="UCP014897"/>
    <property type="match status" value="1"/>
</dbReference>
<evidence type="ECO:0008006" key="3">
    <source>
        <dbReference type="Google" id="ProtNLM"/>
    </source>
</evidence>
<evidence type="ECO:0000313" key="1">
    <source>
        <dbReference type="EMBL" id="AKB78713.1"/>
    </source>
</evidence>
<keyword evidence="2" id="KW-1185">Reference proteome</keyword>
<dbReference type="STRING" id="1434110.MSHOH_2230"/>
<dbReference type="EMBL" id="CP009516">
    <property type="protein sequence ID" value="AKB78713.1"/>
    <property type="molecule type" value="Genomic_DNA"/>
</dbReference>
<dbReference type="HOGENOM" id="CLU_015670_1_0_2"/>
<dbReference type="InterPro" id="IPR022601">
    <property type="entry name" value="DUF3160"/>
</dbReference>
<dbReference type="PATRIC" id="fig|1434110.4.peg.2844"/>
<protein>
    <recommendedName>
        <fullName evidence="3">dTDP-D-glucose 4,6-dehydratase</fullName>
    </recommendedName>
</protein>
<evidence type="ECO:0000313" key="2">
    <source>
        <dbReference type="Proteomes" id="UP000033101"/>
    </source>
</evidence>
<dbReference type="KEGG" id="mhor:MSHOH_2230"/>
<dbReference type="GeneID" id="24831483"/>
<dbReference type="AlphaFoldDB" id="A0A0E3SGM2"/>
<accession>A0A0E3SGM2</accession>
<dbReference type="Pfam" id="PF11369">
    <property type="entry name" value="DUF3160"/>
    <property type="match status" value="1"/>
</dbReference>
<dbReference type="InterPro" id="IPR016626">
    <property type="entry name" value="UCP014897_arc"/>
</dbReference>
<dbReference type="SMART" id="SM01325">
    <property type="entry name" value="DUF3160"/>
    <property type="match status" value="1"/>
</dbReference>
<sequence>MLIKISNKKTIVVLIFLFTLVEGCIDNTKSANVTMEELGLVANEQRVNNESKNSNLVFKQYYRPEPLDFKTQAVQYQLPLQSEDISNYNEFTSVIQLNNEARNKLEKNGFVVVKNPFNPQEELITEVYSTLEKNEIPIVITSDSLLHLYYIQFDETLRRIEEKEFFDDLWEMDSELLKKSIEDYETSSGDAKEAARRNIAYFAVALSLLEPETEQVANGDIYTKENIEKFSFEEADKYLFEIPQIVKDDVEAELALIENHEGFALSPIFSYKEDYSQYIPRGHYTHSEKLKNYFRTFMWHGRMGMLLKDDLIEVANPKQEARIQTFEASLIALHMEDNVQLMEKWERIYSVTAFYVGFSDDLGPYEYIEALNAVMGRSNNIEELDVEALKVELVTYHVPEIYGGTGAVRIDQANPDEIDRVLEETKGFRLMGQRSNPDSYMFQNLIYPTVDGRLMPKSLDVMALLGSDRAYAHLEAQGDTKMPGYIDQFSKLQGELNTFNDSDWTKNLYWSWLYSLQPLMKDYGAGYPTFMQTEAWQDKQLVTCMASWTELRHNTVLYSKQSYTAFTSMPEETEDKNAAGYVEPVPEFYNRLLSLIRMTNNGLGDMGVLDTYSINRLDRLEYILERLVEISEKEVQNEELSAEDYDFIESFAKEFEGSIDNVNEENQKTTIITDVHTDSNSGSVLEEGVGYVDMIIMAYKVPDGRILIGAGPVMTYYEFEQPMSDKLTDEKWRKMLETATLIKPKVTNTFSV</sequence>
<name>A0A0E3SGM2_9EURY</name>
<organism evidence="1 2">
    <name type="scientific">Methanosarcina horonobensis HB-1 = JCM 15518</name>
    <dbReference type="NCBI Taxonomy" id="1434110"/>
    <lineage>
        <taxon>Archaea</taxon>
        <taxon>Methanobacteriati</taxon>
        <taxon>Methanobacteriota</taxon>
        <taxon>Stenosarchaea group</taxon>
        <taxon>Methanomicrobia</taxon>
        <taxon>Methanosarcinales</taxon>
        <taxon>Methanosarcinaceae</taxon>
        <taxon>Methanosarcina</taxon>
    </lineage>
</organism>
<gene>
    <name evidence="1" type="ORF">MSHOH_2230</name>
</gene>
<dbReference type="RefSeq" id="WP_082089338.1">
    <property type="nucleotide sequence ID" value="NZ_CP009516.1"/>
</dbReference>